<dbReference type="Gene3D" id="3.60.21.10">
    <property type="match status" value="1"/>
</dbReference>
<comment type="subcellular location">
    <subcellularLocation>
        <location evidence="2">Membrane</location>
        <topology evidence="2">Multi-pass membrane protein</topology>
    </subcellularLocation>
</comment>
<evidence type="ECO:0000256" key="10">
    <source>
        <dbReference type="SAM" id="Phobius"/>
    </source>
</evidence>
<keyword evidence="11" id="KW-0732">Signal</keyword>
<gene>
    <name evidence="13" type="ORF">AXF42_Ash002059</name>
</gene>
<dbReference type="AlphaFoldDB" id="A0A2I0AMR1"/>
<organism evidence="13 14">
    <name type="scientific">Apostasia shenzhenica</name>
    <dbReference type="NCBI Taxonomy" id="1088818"/>
    <lineage>
        <taxon>Eukaryota</taxon>
        <taxon>Viridiplantae</taxon>
        <taxon>Streptophyta</taxon>
        <taxon>Embryophyta</taxon>
        <taxon>Tracheophyta</taxon>
        <taxon>Spermatophyta</taxon>
        <taxon>Magnoliopsida</taxon>
        <taxon>Liliopsida</taxon>
        <taxon>Asparagales</taxon>
        <taxon>Orchidaceae</taxon>
        <taxon>Apostasioideae</taxon>
        <taxon>Apostasia</taxon>
    </lineage>
</organism>
<dbReference type="STRING" id="1088818.A0A2I0AMR1"/>
<dbReference type="EMBL" id="KZ451969">
    <property type="protein sequence ID" value="PKA56756.1"/>
    <property type="molecule type" value="Genomic_DNA"/>
</dbReference>
<evidence type="ECO:0000259" key="12">
    <source>
        <dbReference type="Pfam" id="PF00149"/>
    </source>
</evidence>
<evidence type="ECO:0000256" key="2">
    <source>
        <dbReference type="ARBA" id="ARBA00004141"/>
    </source>
</evidence>
<protein>
    <recommendedName>
        <fullName evidence="12">Calcineurin-like phosphoesterase domain-containing protein</fullName>
    </recommendedName>
</protein>
<dbReference type="SUPFAM" id="SSF56300">
    <property type="entry name" value="Metallo-dependent phosphatases"/>
    <property type="match status" value="1"/>
</dbReference>
<evidence type="ECO:0000256" key="7">
    <source>
        <dbReference type="ARBA" id="ARBA00022989"/>
    </source>
</evidence>
<name>A0A2I0AMR1_9ASPA</name>
<accession>A0A2I0AMR1</accession>
<dbReference type="Pfam" id="PF00149">
    <property type="entry name" value="Metallophos"/>
    <property type="match status" value="1"/>
</dbReference>
<feature type="transmembrane region" description="Helical" evidence="10">
    <location>
        <begin position="363"/>
        <end position="383"/>
    </location>
</feature>
<evidence type="ECO:0000256" key="1">
    <source>
        <dbReference type="ARBA" id="ARBA00001936"/>
    </source>
</evidence>
<comment type="cofactor">
    <cofactor evidence="1">
        <name>Mn(2+)</name>
        <dbReference type="ChEBI" id="CHEBI:29035"/>
    </cofactor>
</comment>
<dbReference type="PANTHER" id="PTHR13315">
    <property type="entry name" value="METALLO PHOSPHOESTERASE RELATED"/>
    <property type="match status" value="1"/>
</dbReference>
<dbReference type="InterPro" id="IPR029052">
    <property type="entry name" value="Metallo-depent_PP-like"/>
</dbReference>
<dbReference type="Proteomes" id="UP000236161">
    <property type="component" value="Unassembled WGS sequence"/>
</dbReference>
<evidence type="ECO:0000256" key="9">
    <source>
        <dbReference type="ARBA" id="ARBA00023211"/>
    </source>
</evidence>
<evidence type="ECO:0000256" key="11">
    <source>
        <dbReference type="SAM" id="SignalP"/>
    </source>
</evidence>
<sequence>MVDWRPALPLLCISAYLILEELIAAPSCTVSPSGSHVATNPNGVKVMIVSDLLLKGPDAGYFDTVFRYTFISRFFRRSYEKLEPDMLVVLGDIAAKGAELGESGWSAVLRQFYRLIGPFGEIPLVAGLGERDVGECCELDEELVGQIASKLPGLDRTGCAAFEFENVSFVVMNAVALLCRENALRFGVEKLIESESFDLRTQVTASHGEVRGSDELIQHDSRFASLESDLPAGSGPIILLHFPLHHALVENHRRNDIRCNRQSCEYDSSAHSGHSAIIEVVPYDLRQTLPVNETEYILQSLRPRLVISGHAHHYHEYNLSDGTREVIVPSMAWASSGKPGFVLVNLGEKNNIGVSHCSLAQEVHVLMAYLSIFALFLAVMLLLRGFNCNQFGLLILYFNH</sequence>
<evidence type="ECO:0000313" key="14">
    <source>
        <dbReference type="Proteomes" id="UP000236161"/>
    </source>
</evidence>
<dbReference type="InterPro" id="IPR004843">
    <property type="entry name" value="Calcineurin-like_PHP"/>
</dbReference>
<dbReference type="GO" id="GO:0006506">
    <property type="term" value="P:GPI anchor biosynthetic process"/>
    <property type="evidence" value="ECO:0007669"/>
    <property type="project" value="InterPro"/>
</dbReference>
<dbReference type="GO" id="GO:0016020">
    <property type="term" value="C:membrane"/>
    <property type="evidence" value="ECO:0007669"/>
    <property type="project" value="UniProtKB-SubCell"/>
</dbReference>
<feature type="chain" id="PRO_5014165137" description="Calcineurin-like phosphoesterase domain-containing protein" evidence="11">
    <location>
        <begin position="25"/>
        <end position="400"/>
    </location>
</feature>
<evidence type="ECO:0000256" key="8">
    <source>
        <dbReference type="ARBA" id="ARBA00023136"/>
    </source>
</evidence>
<evidence type="ECO:0000256" key="4">
    <source>
        <dbReference type="ARBA" id="ARBA00022692"/>
    </source>
</evidence>
<evidence type="ECO:0000256" key="3">
    <source>
        <dbReference type="ARBA" id="ARBA00008895"/>
    </source>
</evidence>
<evidence type="ECO:0000256" key="5">
    <source>
        <dbReference type="ARBA" id="ARBA00022723"/>
    </source>
</evidence>
<keyword evidence="5" id="KW-0479">Metal-binding</keyword>
<keyword evidence="8 10" id="KW-0472">Membrane</keyword>
<reference evidence="13 14" key="1">
    <citation type="journal article" date="2017" name="Nature">
        <title>The Apostasia genome and the evolution of orchids.</title>
        <authorList>
            <person name="Zhang G.Q."/>
            <person name="Liu K.W."/>
            <person name="Li Z."/>
            <person name="Lohaus R."/>
            <person name="Hsiao Y.Y."/>
            <person name="Niu S.C."/>
            <person name="Wang J.Y."/>
            <person name="Lin Y.C."/>
            <person name="Xu Q."/>
            <person name="Chen L.J."/>
            <person name="Yoshida K."/>
            <person name="Fujiwara S."/>
            <person name="Wang Z.W."/>
            <person name="Zhang Y.Q."/>
            <person name="Mitsuda N."/>
            <person name="Wang M."/>
            <person name="Liu G.H."/>
            <person name="Pecoraro L."/>
            <person name="Huang H.X."/>
            <person name="Xiao X.J."/>
            <person name="Lin M."/>
            <person name="Wu X.Y."/>
            <person name="Wu W.L."/>
            <person name="Chen Y.Y."/>
            <person name="Chang S.B."/>
            <person name="Sakamoto S."/>
            <person name="Ohme-Takagi M."/>
            <person name="Yagi M."/>
            <person name="Zeng S.J."/>
            <person name="Shen C.Y."/>
            <person name="Yeh C.M."/>
            <person name="Luo Y.B."/>
            <person name="Tsai W.C."/>
            <person name="Van de Peer Y."/>
            <person name="Liu Z.J."/>
        </authorList>
    </citation>
    <scope>NUCLEOTIDE SEQUENCE [LARGE SCALE GENOMIC DNA]</scope>
    <source>
        <strain evidence="14">cv. Shenzhen</strain>
        <tissue evidence="13">Stem</tissue>
    </source>
</reference>
<keyword evidence="9" id="KW-0464">Manganese</keyword>
<dbReference type="GO" id="GO:0046872">
    <property type="term" value="F:metal ion binding"/>
    <property type="evidence" value="ECO:0007669"/>
    <property type="project" value="UniProtKB-KW"/>
</dbReference>
<feature type="domain" description="Calcineurin-like phosphoesterase" evidence="12">
    <location>
        <begin position="45"/>
        <end position="314"/>
    </location>
</feature>
<comment type="similarity">
    <text evidence="3">Belongs to the metallophosphoesterase superfamily. MPPE1 family.</text>
</comment>
<dbReference type="OrthoDB" id="9984693at2759"/>
<proteinExistence type="inferred from homology"/>
<dbReference type="InterPro" id="IPR033308">
    <property type="entry name" value="PGAP5/Cdc1/Ted1"/>
</dbReference>
<dbReference type="PANTHER" id="PTHR13315:SF0">
    <property type="entry name" value="METALLOPHOSPHOESTERASE 1"/>
    <property type="match status" value="1"/>
</dbReference>
<keyword evidence="4 10" id="KW-0812">Transmembrane</keyword>
<keyword evidence="14" id="KW-1185">Reference proteome</keyword>
<keyword evidence="6" id="KW-0378">Hydrolase</keyword>
<evidence type="ECO:0000313" key="13">
    <source>
        <dbReference type="EMBL" id="PKA56756.1"/>
    </source>
</evidence>
<keyword evidence="7 10" id="KW-1133">Transmembrane helix</keyword>
<evidence type="ECO:0000256" key="6">
    <source>
        <dbReference type="ARBA" id="ARBA00022801"/>
    </source>
</evidence>
<feature type="signal peptide" evidence="11">
    <location>
        <begin position="1"/>
        <end position="24"/>
    </location>
</feature>
<dbReference type="GO" id="GO:0016787">
    <property type="term" value="F:hydrolase activity"/>
    <property type="evidence" value="ECO:0007669"/>
    <property type="project" value="UniProtKB-KW"/>
</dbReference>